<keyword evidence="1" id="KW-0812">Transmembrane</keyword>
<organism evidence="2 3">
    <name type="scientific">Lactobacillus xujianguonis</name>
    <dbReference type="NCBI Taxonomy" id="2495899"/>
    <lineage>
        <taxon>Bacteria</taxon>
        <taxon>Bacillati</taxon>
        <taxon>Bacillota</taxon>
        <taxon>Bacilli</taxon>
        <taxon>Lactobacillales</taxon>
        <taxon>Lactobacillaceae</taxon>
        <taxon>Lactobacillus</taxon>
    </lineage>
</organism>
<accession>A0A437SVE4</accession>
<name>A0A437SVE4_9LACO</name>
<proteinExistence type="predicted"/>
<dbReference type="AlphaFoldDB" id="A0A437SVE4"/>
<gene>
    <name evidence="2" type="ORF">EJK17_04885</name>
</gene>
<evidence type="ECO:0000313" key="2">
    <source>
        <dbReference type="EMBL" id="RVU70894.1"/>
    </source>
</evidence>
<evidence type="ECO:0000256" key="1">
    <source>
        <dbReference type="SAM" id="Phobius"/>
    </source>
</evidence>
<dbReference type="RefSeq" id="WP_103661331.1">
    <property type="nucleotide sequence ID" value="NZ_ML136879.1"/>
</dbReference>
<keyword evidence="3" id="KW-1185">Reference proteome</keyword>
<feature type="transmembrane region" description="Helical" evidence="1">
    <location>
        <begin position="6"/>
        <end position="27"/>
    </location>
</feature>
<keyword evidence="1" id="KW-1133">Transmembrane helix</keyword>
<protein>
    <submittedName>
        <fullName evidence="2">Uncharacterized protein</fullName>
    </submittedName>
</protein>
<dbReference type="Proteomes" id="UP000288291">
    <property type="component" value="Unassembled WGS sequence"/>
</dbReference>
<evidence type="ECO:0000313" key="3">
    <source>
        <dbReference type="Proteomes" id="UP000288291"/>
    </source>
</evidence>
<dbReference type="EMBL" id="RXIA01000011">
    <property type="protein sequence ID" value="RVU70894.1"/>
    <property type="molecule type" value="Genomic_DNA"/>
</dbReference>
<reference evidence="2 3" key="1">
    <citation type="submission" date="2018-12" db="EMBL/GenBank/DDBJ databases">
        <authorList>
            <person name="Meng J."/>
        </authorList>
    </citation>
    <scope>NUCLEOTIDE SEQUENCE [LARGE SCALE GENOMIC DNA]</scope>
    <source>
        <strain evidence="2 3">HT111-2</strain>
    </source>
</reference>
<sequence length="66" mass="7712">MLYLLYILLGIIIILVVDCAVTAFLAIHDIFKYQAADQLTFAQAFKKYFAKNNNLPTHWSDIFNWE</sequence>
<comment type="caution">
    <text evidence="2">The sequence shown here is derived from an EMBL/GenBank/DDBJ whole genome shotgun (WGS) entry which is preliminary data.</text>
</comment>
<keyword evidence="1" id="KW-0472">Membrane</keyword>